<dbReference type="GO" id="GO:0005524">
    <property type="term" value="F:ATP binding"/>
    <property type="evidence" value="ECO:0007669"/>
    <property type="project" value="UniProtKB-UniRule"/>
</dbReference>
<dbReference type="InterPro" id="IPR017441">
    <property type="entry name" value="Protein_kinase_ATP_BS"/>
</dbReference>
<dbReference type="EMBL" id="ML170163">
    <property type="protein sequence ID" value="TDL25526.1"/>
    <property type="molecule type" value="Genomic_DNA"/>
</dbReference>
<keyword evidence="1" id="KW-0723">Serine/threonine-protein kinase</keyword>
<dbReference type="GO" id="GO:0001664">
    <property type="term" value="F:G protein-coupled receptor binding"/>
    <property type="evidence" value="ECO:0007669"/>
    <property type="project" value="TreeGrafter"/>
</dbReference>
<dbReference type="PROSITE" id="PS50011">
    <property type="entry name" value="PROTEIN_KINASE_DOM"/>
    <property type="match status" value="1"/>
</dbReference>
<evidence type="ECO:0000256" key="7">
    <source>
        <dbReference type="SAM" id="MobiDB-lite"/>
    </source>
</evidence>
<evidence type="ECO:0000256" key="2">
    <source>
        <dbReference type="ARBA" id="ARBA00022679"/>
    </source>
</evidence>
<feature type="region of interest" description="Disordered" evidence="7">
    <location>
        <begin position="396"/>
        <end position="484"/>
    </location>
</feature>
<dbReference type="AlphaFoldDB" id="A0A4Y7QDW6"/>
<dbReference type="InterPro" id="IPR008271">
    <property type="entry name" value="Ser/Thr_kinase_AS"/>
</dbReference>
<feature type="binding site" evidence="6">
    <location>
        <position position="70"/>
    </location>
    <ligand>
        <name>ATP</name>
        <dbReference type="ChEBI" id="CHEBI:30616"/>
    </ligand>
</feature>
<dbReference type="Gene3D" id="1.10.510.10">
    <property type="entry name" value="Transferase(Phosphotransferase) domain 1"/>
    <property type="match status" value="1"/>
</dbReference>
<dbReference type="PANTHER" id="PTHR24355:SF30">
    <property type="entry name" value="SERINE_THREONINE-PROTEIN KINASE 32B ISOFORM X1"/>
    <property type="match status" value="1"/>
</dbReference>
<reference evidence="10 11" key="1">
    <citation type="submission" date="2018-06" db="EMBL/GenBank/DDBJ databases">
        <title>A transcriptomic atlas of mushroom development highlights an independent origin of complex multicellularity.</title>
        <authorList>
            <consortium name="DOE Joint Genome Institute"/>
            <person name="Krizsan K."/>
            <person name="Almasi E."/>
            <person name="Merenyi Z."/>
            <person name="Sahu N."/>
            <person name="Viragh M."/>
            <person name="Koszo T."/>
            <person name="Mondo S."/>
            <person name="Kiss B."/>
            <person name="Balint B."/>
            <person name="Kues U."/>
            <person name="Barry K."/>
            <person name="Hegedus J.C."/>
            <person name="Henrissat B."/>
            <person name="Johnson J."/>
            <person name="Lipzen A."/>
            <person name="Ohm R."/>
            <person name="Nagy I."/>
            <person name="Pangilinan J."/>
            <person name="Yan J."/>
            <person name="Xiong Y."/>
            <person name="Grigoriev I.V."/>
            <person name="Hibbett D.S."/>
            <person name="Nagy L.G."/>
        </authorList>
    </citation>
    <scope>NUCLEOTIDE SEQUENCE [LARGE SCALE GENOMIC DNA]</scope>
    <source>
        <strain evidence="10 11">SZMC22713</strain>
    </source>
</reference>
<sequence>MIAPAAPPPPNPHAIAPQSMGFLCCFQDPVDFDAEVNLFQFYLHKAVGKGAFGKVRVVEHRQTKKLYALKYIDKARCIRQKAVANIIQERRLLEEVDHPFVVNLRYAFQDDENCFFVLDLMLGGDLRFHLERKGSLGEEVVRFWVAELASALSYLHRKRIIHRDLKPDNILLDIAGHAHITDFNVAIHYSTTRLHTSVAGSLAYMAPEICARRGYSWQVDWWSLGIVAWELLFVKRPFEGRTAESLTSNIVKAPLRVPEKAKEICSPECVDVLKKLLDRNPHRRLGCKTEEKGIEELRTDPWFSSINWENLEAKEAQPPFVPDMKKANFDISHELDEFLMVDKPLTAQKRKANPDLEKMKPELRQLEEQFTTFDFTKPKRMSYYPHNQPITVTMNVKEAPPGLDPPRRSDTSDPSADHDHNLDPNAELLPPPSHTNTIRGDADGSNHGHGDGHASQSHTFKHNGPGGGTTLGGGESRAGSPAPGAMPLGLQRVYAESAVGVEIDPPANLARYGYAYPDQELADAAAPESRCDEADAMMMTLDAADWMILPLPLHGLLEFYND</sequence>
<keyword evidence="4 10" id="KW-0418">Kinase</keyword>
<keyword evidence="5 6" id="KW-0067">ATP-binding</keyword>
<proteinExistence type="predicted"/>
<evidence type="ECO:0000256" key="3">
    <source>
        <dbReference type="ARBA" id="ARBA00022741"/>
    </source>
</evidence>
<gene>
    <name evidence="10" type="ORF">BD410DRAFT_800931</name>
</gene>
<dbReference type="PROSITE" id="PS51285">
    <property type="entry name" value="AGC_KINASE_CTER"/>
    <property type="match status" value="1"/>
</dbReference>
<dbReference type="Proteomes" id="UP000294933">
    <property type="component" value="Unassembled WGS sequence"/>
</dbReference>
<keyword evidence="2" id="KW-0808">Transferase</keyword>
<dbReference type="FunFam" id="3.30.200.20:FF:000354">
    <property type="entry name" value="AGC/YANK protein kinase"/>
    <property type="match status" value="1"/>
</dbReference>
<name>A0A4Y7QDW6_9AGAM</name>
<dbReference type="STRING" id="50990.A0A4Y7QDW6"/>
<evidence type="ECO:0000259" key="8">
    <source>
        <dbReference type="PROSITE" id="PS50011"/>
    </source>
</evidence>
<dbReference type="InterPro" id="IPR000961">
    <property type="entry name" value="AGC-kinase_C"/>
</dbReference>
<dbReference type="GO" id="GO:0004703">
    <property type="term" value="F:G protein-coupled receptor kinase activity"/>
    <property type="evidence" value="ECO:0007669"/>
    <property type="project" value="TreeGrafter"/>
</dbReference>
<organism evidence="10 11">
    <name type="scientific">Rickenella mellea</name>
    <dbReference type="NCBI Taxonomy" id="50990"/>
    <lineage>
        <taxon>Eukaryota</taxon>
        <taxon>Fungi</taxon>
        <taxon>Dikarya</taxon>
        <taxon>Basidiomycota</taxon>
        <taxon>Agaricomycotina</taxon>
        <taxon>Agaricomycetes</taxon>
        <taxon>Hymenochaetales</taxon>
        <taxon>Rickenellaceae</taxon>
        <taxon>Rickenella</taxon>
    </lineage>
</organism>
<evidence type="ECO:0000259" key="9">
    <source>
        <dbReference type="PROSITE" id="PS51285"/>
    </source>
</evidence>
<dbReference type="OrthoDB" id="354826at2759"/>
<feature type="compositionally biased region" description="Gly residues" evidence="7">
    <location>
        <begin position="464"/>
        <end position="476"/>
    </location>
</feature>
<evidence type="ECO:0000256" key="5">
    <source>
        <dbReference type="ARBA" id="ARBA00022840"/>
    </source>
</evidence>
<dbReference type="SMART" id="SM00220">
    <property type="entry name" value="S_TKc"/>
    <property type="match status" value="1"/>
</dbReference>
<dbReference type="Gene3D" id="3.30.200.20">
    <property type="entry name" value="Phosphorylase Kinase, domain 1"/>
    <property type="match status" value="1"/>
</dbReference>
<dbReference type="GO" id="GO:0007186">
    <property type="term" value="P:G protein-coupled receptor signaling pathway"/>
    <property type="evidence" value="ECO:0007669"/>
    <property type="project" value="TreeGrafter"/>
</dbReference>
<feature type="compositionally biased region" description="Basic and acidic residues" evidence="7">
    <location>
        <begin position="440"/>
        <end position="452"/>
    </location>
</feature>
<accession>A0A4Y7QDW6</accession>
<evidence type="ECO:0000256" key="4">
    <source>
        <dbReference type="ARBA" id="ARBA00022777"/>
    </source>
</evidence>
<evidence type="ECO:0000313" key="10">
    <source>
        <dbReference type="EMBL" id="TDL25526.1"/>
    </source>
</evidence>
<dbReference type="SUPFAM" id="SSF56112">
    <property type="entry name" value="Protein kinase-like (PK-like)"/>
    <property type="match status" value="1"/>
</dbReference>
<feature type="domain" description="AGC-kinase C-terminal" evidence="9">
    <location>
        <begin position="304"/>
        <end position="385"/>
    </location>
</feature>
<evidence type="ECO:0000313" key="11">
    <source>
        <dbReference type="Proteomes" id="UP000294933"/>
    </source>
</evidence>
<dbReference type="PROSITE" id="PS00108">
    <property type="entry name" value="PROTEIN_KINASE_ST"/>
    <property type="match status" value="1"/>
</dbReference>
<feature type="compositionally biased region" description="Basic and acidic residues" evidence="7">
    <location>
        <begin position="405"/>
        <end position="422"/>
    </location>
</feature>
<dbReference type="InterPro" id="IPR011009">
    <property type="entry name" value="Kinase-like_dom_sf"/>
</dbReference>
<keyword evidence="3 6" id="KW-0547">Nucleotide-binding</keyword>
<dbReference type="Pfam" id="PF00069">
    <property type="entry name" value="Pkinase"/>
    <property type="match status" value="1"/>
</dbReference>
<dbReference type="PANTHER" id="PTHR24355">
    <property type="entry name" value="G PROTEIN-COUPLED RECEPTOR KINASE/RIBOSOMAL PROTEIN S6 KINASE"/>
    <property type="match status" value="1"/>
</dbReference>
<protein>
    <submittedName>
        <fullName evidence="10">Kinase-like protein</fullName>
    </submittedName>
</protein>
<dbReference type="FunFam" id="1.10.510.10:FF:000469">
    <property type="entry name" value="Serine/threonine-protein kinase 32B"/>
    <property type="match status" value="1"/>
</dbReference>
<evidence type="ECO:0000256" key="6">
    <source>
        <dbReference type="PROSITE-ProRule" id="PRU10141"/>
    </source>
</evidence>
<keyword evidence="11" id="KW-1185">Reference proteome</keyword>
<dbReference type="PROSITE" id="PS00107">
    <property type="entry name" value="PROTEIN_KINASE_ATP"/>
    <property type="match status" value="1"/>
</dbReference>
<feature type="domain" description="Protein kinase" evidence="8">
    <location>
        <begin position="41"/>
        <end position="303"/>
    </location>
</feature>
<dbReference type="InterPro" id="IPR000719">
    <property type="entry name" value="Prot_kinase_dom"/>
</dbReference>
<dbReference type="VEuPathDB" id="FungiDB:BD410DRAFT_800931"/>
<evidence type="ECO:0000256" key="1">
    <source>
        <dbReference type="ARBA" id="ARBA00022527"/>
    </source>
</evidence>
<dbReference type="GO" id="GO:0009966">
    <property type="term" value="P:regulation of signal transduction"/>
    <property type="evidence" value="ECO:0007669"/>
    <property type="project" value="TreeGrafter"/>
</dbReference>